<feature type="domain" description="Fungal lipase-type" evidence="5">
    <location>
        <begin position="175"/>
        <end position="328"/>
    </location>
</feature>
<dbReference type="Gene3D" id="3.40.50.1820">
    <property type="entry name" value="alpha/beta hydrolase"/>
    <property type="match status" value="1"/>
</dbReference>
<dbReference type="AlphaFoldDB" id="A0A165R4C5"/>
<organism evidence="6 7">
    <name type="scientific">Neolentinus lepideus HHB14362 ss-1</name>
    <dbReference type="NCBI Taxonomy" id="1314782"/>
    <lineage>
        <taxon>Eukaryota</taxon>
        <taxon>Fungi</taxon>
        <taxon>Dikarya</taxon>
        <taxon>Basidiomycota</taxon>
        <taxon>Agaricomycotina</taxon>
        <taxon>Agaricomycetes</taxon>
        <taxon>Gloeophyllales</taxon>
        <taxon>Gloeophyllaceae</taxon>
        <taxon>Neolentinus</taxon>
    </lineage>
</organism>
<evidence type="ECO:0000256" key="3">
    <source>
        <dbReference type="ARBA" id="ARBA00047591"/>
    </source>
</evidence>
<evidence type="ECO:0000256" key="1">
    <source>
        <dbReference type="ARBA" id="ARBA00023157"/>
    </source>
</evidence>
<evidence type="ECO:0000313" key="7">
    <source>
        <dbReference type="Proteomes" id="UP000076761"/>
    </source>
</evidence>
<dbReference type="InParanoid" id="A0A165R4C5"/>
<evidence type="ECO:0000259" key="5">
    <source>
        <dbReference type="Pfam" id="PF01764"/>
    </source>
</evidence>
<evidence type="ECO:0000256" key="2">
    <source>
        <dbReference type="ARBA" id="ARBA00043996"/>
    </source>
</evidence>
<dbReference type="PANTHER" id="PTHR45856:SF24">
    <property type="entry name" value="FUNGAL LIPASE-LIKE DOMAIN-CONTAINING PROTEIN"/>
    <property type="match status" value="1"/>
</dbReference>
<comment type="catalytic activity">
    <reaction evidence="3">
        <text>a diacylglycerol + H2O = a monoacylglycerol + a fatty acid + H(+)</text>
        <dbReference type="Rhea" id="RHEA:32731"/>
        <dbReference type="ChEBI" id="CHEBI:15377"/>
        <dbReference type="ChEBI" id="CHEBI:15378"/>
        <dbReference type="ChEBI" id="CHEBI:17408"/>
        <dbReference type="ChEBI" id="CHEBI:18035"/>
        <dbReference type="ChEBI" id="CHEBI:28868"/>
    </reaction>
</comment>
<keyword evidence="1" id="KW-1015">Disulfide bond</keyword>
<accession>A0A165R4C5</accession>
<name>A0A165R4C5_9AGAM</name>
<dbReference type="Pfam" id="PF01764">
    <property type="entry name" value="Lipase_3"/>
    <property type="match status" value="1"/>
</dbReference>
<dbReference type="SUPFAM" id="SSF53474">
    <property type="entry name" value="alpha/beta-Hydrolases"/>
    <property type="match status" value="1"/>
</dbReference>
<gene>
    <name evidence="6" type="ORF">NEOLEDRAFT_1180163</name>
</gene>
<comment type="catalytic activity">
    <reaction evidence="4">
        <text>a monoacylglycerol + H2O = glycerol + a fatty acid + H(+)</text>
        <dbReference type="Rhea" id="RHEA:15245"/>
        <dbReference type="ChEBI" id="CHEBI:15377"/>
        <dbReference type="ChEBI" id="CHEBI:15378"/>
        <dbReference type="ChEBI" id="CHEBI:17408"/>
        <dbReference type="ChEBI" id="CHEBI:17754"/>
        <dbReference type="ChEBI" id="CHEBI:28868"/>
    </reaction>
</comment>
<evidence type="ECO:0000256" key="4">
    <source>
        <dbReference type="ARBA" id="ARBA00048461"/>
    </source>
</evidence>
<keyword evidence="6" id="KW-0378">Hydrolase</keyword>
<keyword evidence="7" id="KW-1185">Reference proteome</keyword>
<evidence type="ECO:0000313" key="6">
    <source>
        <dbReference type="EMBL" id="KZT23288.1"/>
    </source>
</evidence>
<dbReference type="PANTHER" id="PTHR45856">
    <property type="entry name" value="ALPHA/BETA-HYDROLASES SUPERFAMILY PROTEIN"/>
    <property type="match status" value="1"/>
</dbReference>
<dbReference type="InterPro" id="IPR051218">
    <property type="entry name" value="Sec_MonoDiacylglyc_Lipase"/>
</dbReference>
<dbReference type="EMBL" id="KV425586">
    <property type="protein sequence ID" value="KZT23288.1"/>
    <property type="molecule type" value="Genomic_DNA"/>
</dbReference>
<protein>
    <submittedName>
        <fullName evidence="6">Alpha/beta-hydrolase</fullName>
    </submittedName>
</protein>
<dbReference type="OrthoDB" id="426718at2759"/>
<proteinExistence type="inferred from homology"/>
<dbReference type="Proteomes" id="UP000076761">
    <property type="component" value="Unassembled WGS sequence"/>
</dbReference>
<sequence>MADSISRETEYARLHTELRYHHVQQLSQIGDNYKLDQDSDNPPIDGSDGLSVDLLKVWTQQAKTQFDDAVEKRVFGQKNTISWENTILTFLESSAVYLRDVTKVVAAIREAKLGNEKKAIKYLEEADTDIQGIAKVWGFDYVTICDLFQRSPDGQEVIVGPFCGAFSKNMSFVGIAFKGTTSTPEWNTDLNRDPKATGDSSILWNTNVSEGVSNGLFGTYGDWGVPMDHIVEFLQESASLLPEGSTKLVVHSTGHSLGASYATLCYAQLLLYYSTNPVEWTLGDMYTYGSPRVAENNFTSQLQTALKTAPGSTWRIVNRNDSVTAIVPAPKDCFGEGDPNDDDPRVYIHTDTGYRISANASPVLLDSEIGQDPGPAPKTVEYLWDDQHVKDHMPPEYWPALLVANGIPN</sequence>
<dbReference type="InterPro" id="IPR029058">
    <property type="entry name" value="AB_hydrolase_fold"/>
</dbReference>
<comment type="similarity">
    <text evidence="2">Belongs to the AB hydrolase superfamily. Lipase family. Class 3 subfamily.</text>
</comment>
<dbReference type="GO" id="GO:0016787">
    <property type="term" value="F:hydrolase activity"/>
    <property type="evidence" value="ECO:0007669"/>
    <property type="project" value="UniProtKB-KW"/>
</dbReference>
<dbReference type="GO" id="GO:0006629">
    <property type="term" value="P:lipid metabolic process"/>
    <property type="evidence" value="ECO:0007669"/>
    <property type="project" value="InterPro"/>
</dbReference>
<reference evidence="6 7" key="1">
    <citation type="journal article" date="2016" name="Mol. Biol. Evol.">
        <title>Comparative Genomics of Early-Diverging Mushroom-Forming Fungi Provides Insights into the Origins of Lignocellulose Decay Capabilities.</title>
        <authorList>
            <person name="Nagy L.G."/>
            <person name="Riley R."/>
            <person name="Tritt A."/>
            <person name="Adam C."/>
            <person name="Daum C."/>
            <person name="Floudas D."/>
            <person name="Sun H."/>
            <person name="Yadav J.S."/>
            <person name="Pangilinan J."/>
            <person name="Larsson K.H."/>
            <person name="Matsuura K."/>
            <person name="Barry K."/>
            <person name="Labutti K."/>
            <person name="Kuo R."/>
            <person name="Ohm R.A."/>
            <person name="Bhattacharya S.S."/>
            <person name="Shirouzu T."/>
            <person name="Yoshinaga Y."/>
            <person name="Martin F.M."/>
            <person name="Grigoriev I.V."/>
            <person name="Hibbett D.S."/>
        </authorList>
    </citation>
    <scope>NUCLEOTIDE SEQUENCE [LARGE SCALE GENOMIC DNA]</scope>
    <source>
        <strain evidence="6 7">HHB14362 ss-1</strain>
    </source>
</reference>
<dbReference type="InterPro" id="IPR002921">
    <property type="entry name" value="Fungal_lipase-type"/>
</dbReference>